<comment type="cofactor">
    <cofactor evidence="2">
        <name>heme</name>
        <dbReference type="ChEBI" id="CHEBI:30413"/>
    </cofactor>
</comment>
<organism evidence="4 5">
    <name type="scientific">Lophiotrema nucula</name>
    <dbReference type="NCBI Taxonomy" id="690887"/>
    <lineage>
        <taxon>Eukaryota</taxon>
        <taxon>Fungi</taxon>
        <taxon>Dikarya</taxon>
        <taxon>Ascomycota</taxon>
        <taxon>Pezizomycotina</taxon>
        <taxon>Dothideomycetes</taxon>
        <taxon>Pleosporomycetidae</taxon>
        <taxon>Pleosporales</taxon>
        <taxon>Lophiotremataceae</taxon>
        <taxon>Lophiotrema</taxon>
    </lineage>
</organism>
<dbReference type="PRINTS" id="PR00385">
    <property type="entry name" value="P450"/>
</dbReference>
<dbReference type="PRINTS" id="PR00463">
    <property type="entry name" value="EP450I"/>
</dbReference>
<dbReference type="AlphaFoldDB" id="A0A6A5YZV6"/>
<comment type="similarity">
    <text evidence="1">Belongs to the cytochrome P450 family.</text>
</comment>
<dbReference type="Proteomes" id="UP000799770">
    <property type="component" value="Unassembled WGS sequence"/>
</dbReference>
<dbReference type="InterPro" id="IPR036396">
    <property type="entry name" value="Cyt_P450_sf"/>
</dbReference>
<keyword evidence="4" id="KW-0503">Monooxygenase</keyword>
<evidence type="ECO:0000256" key="2">
    <source>
        <dbReference type="PIRSR" id="PIRSR602401-1"/>
    </source>
</evidence>
<keyword evidence="3" id="KW-0812">Transmembrane</keyword>
<sequence length="570" mass="64744">MALSYALAVIATLVAAIVLWNAATLYENYRKAKTTGLPVKIVYIASGAPLWMMFAPLIIPIASYLPFTGSFVAQYRRGWEARVRCRPHVELGDLFIIVTPSGNWLKVANTDVASDILKRKDEFGRDMEAFKVLDIYGKSLATSEGPDWNRHRKVAAVTFTEKNNELVWRESLREGSQMLEYWLHRSPQPMRTLGDDARVFTLNVLAAALFDKSYPFESREESKLREKSGKKDTAVGYRDSLSTILRLIIPILVFGEKVLREAWWLPMSIKKAGFAVSDFRTYVTELINEERALIAQGKQNSPNLVTNLVRACEQDDDGSMNVASSKPRRAILTKDEIISDLFVFAFAGNDTTAITLMHLLAYVSAHPDVQDWISEEIQYHTVGSEVLSWDYDTCVKLKRCWAVVYETLRLCHPLGQLVKTTGNTPRTLRHGDRTFSVPAKTTVEINLAAIHTHPRYWGTESNLTWNPKRFIAGSSLEDETLHADTAEQFFPWAYGRLVCPGKRFSQVELVAVLAACFRDHTVEPVPEKGETIEMARKRTVRLAEDIEMRLLNEMRQPGKVALKWRRRDQP</sequence>
<keyword evidence="2" id="KW-0479">Metal-binding</keyword>
<dbReference type="EMBL" id="ML977331">
    <property type="protein sequence ID" value="KAF2112334.1"/>
    <property type="molecule type" value="Genomic_DNA"/>
</dbReference>
<evidence type="ECO:0000313" key="4">
    <source>
        <dbReference type="EMBL" id="KAF2112334.1"/>
    </source>
</evidence>
<dbReference type="PANTHER" id="PTHR24305">
    <property type="entry name" value="CYTOCHROME P450"/>
    <property type="match status" value="1"/>
</dbReference>
<evidence type="ECO:0000256" key="1">
    <source>
        <dbReference type="ARBA" id="ARBA00010617"/>
    </source>
</evidence>
<dbReference type="GO" id="GO:0004497">
    <property type="term" value="F:monooxygenase activity"/>
    <property type="evidence" value="ECO:0007669"/>
    <property type="project" value="UniProtKB-KW"/>
</dbReference>
<feature type="binding site" description="axial binding residue" evidence="2">
    <location>
        <position position="499"/>
    </location>
    <ligand>
        <name>heme</name>
        <dbReference type="ChEBI" id="CHEBI:30413"/>
    </ligand>
    <ligandPart>
        <name>Fe</name>
        <dbReference type="ChEBI" id="CHEBI:18248"/>
    </ligandPart>
</feature>
<keyword evidence="5" id="KW-1185">Reference proteome</keyword>
<feature type="transmembrane region" description="Helical" evidence="3">
    <location>
        <begin position="41"/>
        <end position="67"/>
    </location>
</feature>
<dbReference type="GO" id="GO:0016705">
    <property type="term" value="F:oxidoreductase activity, acting on paired donors, with incorporation or reduction of molecular oxygen"/>
    <property type="evidence" value="ECO:0007669"/>
    <property type="project" value="InterPro"/>
</dbReference>
<keyword evidence="4" id="KW-0560">Oxidoreductase</keyword>
<dbReference type="GO" id="GO:0020037">
    <property type="term" value="F:heme binding"/>
    <property type="evidence" value="ECO:0007669"/>
    <property type="project" value="InterPro"/>
</dbReference>
<dbReference type="SUPFAM" id="SSF48264">
    <property type="entry name" value="Cytochrome P450"/>
    <property type="match status" value="1"/>
</dbReference>
<dbReference type="PANTHER" id="PTHR24305:SF166">
    <property type="entry name" value="CYTOCHROME P450 12A4, MITOCHONDRIAL-RELATED"/>
    <property type="match status" value="1"/>
</dbReference>
<name>A0A6A5YZV6_9PLEO</name>
<dbReference type="GO" id="GO:0005506">
    <property type="term" value="F:iron ion binding"/>
    <property type="evidence" value="ECO:0007669"/>
    <property type="project" value="InterPro"/>
</dbReference>
<keyword evidence="2" id="KW-0408">Iron</keyword>
<dbReference type="Gene3D" id="1.10.630.10">
    <property type="entry name" value="Cytochrome P450"/>
    <property type="match status" value="1"/>
</dbReference>
<evidence type="ECO:0000313" key="5">
    <source>
        <dbReference type="Proteomes" id="UP000799770"/>
    </source>
</evidence>
<protein>
    <submittedName>
        <fullName evidence="4">Cytochrome P450 monooxygenase-like protein</fullName>
    </submittedName>
</protein>
<keyword evidence="3" id="KW-1133">Transmembrane helix</keyword>
<dbReference type="OrthoDB" id="1470350at2759"/>
<reference evidence="4" key="1">
    <citation type="journal article" date="2020" name="Stud. Mycol.">
        <title>101 Dothideomycetes genomes: a test case for predicting lifestyles and emergence of pathogens.</title>
        <authorList>
            <person name="Haridas S."/>
            <person name="Albert R."/>
            <person name="Binder M."/>
            <person name="Bloem J."/>
            <person name="Labutti K."/>
            <person name="Salamov A."/>
            <person name="Andreopoulos B."/>
            <person name="Baker S."/>
            <person name="Barry K."/>
            <person name="Bills G."/>
            <person name="Bluhm B."/>
            <person name="Cannon C."/>
            <person name="Castanera R."/>
            <person name="Culley D."/>
            <person name="Daum C."/>
            <person name="Ezra D."/>
            <person name="Gonzalez J."/>
            <person name="Henrissat B."/>
            <person name="Kuo A."/>
            <person name="Liang C."/>
            <person name="Lipzen A."/>
            <person name="Lutzoni F."/>
            <person name="Magnuson J."/>
            <person name="Mondo S."/>
            <person name="Nolan M."/>
            <person name="Ohm R."/>
            <person name="Pangilinan J."/>
            <person name="Park H.-J."/>
            <person name="Ramirez L."/>
            <person name="Alfaro M."/>
            <person name="Sun H."/>
            <person name="Tritt A."/>
            <person name="Yoshinaga Y."/>
            <person name="Zwiers L.-H."/>
            <person name="Turgeon B."/>
            <person name="Goodwin S."/>
            <person name="Spatafora J."/>
            <person name="Crous P."/>
            <person name="Grigoriev I."/>
        </authorList>
    </citation>
    <scope>NUCLEOTIDE SEQUENCE</scope>
    <source>
        <strain evidence="4">CBS 627.86</strain>
    </source>
</reference>
<dbReference type="InterPro" id="IPR050121">
    <property type="entry name" value="Cytochrome_P450_monoxygenase"/>
</dbReference>
<evidence type="ECO:0000256" key="3">
    <source>
        <dbReference type="SAM" id="Phobius"/>
    </source>
</evidence>
<dbReference type="InterPro" id="IPR001128">
    <property type="entry name" value="Cyt_P450"/>
</dbReference>
<gene>
    <name evidence="4" type="ORF">BDV96DRAFT_649131</name>
</gene>
<feature type="transmembrane region" description="Helical" evidence="3">
    <location>
        <begin position="6"/>
        <end position="29"/>
    </location>
</feature>
<proteinExistence type="inferred from homology"/>
<accession>A0A6A5YZV6</accession>
<keyword evidence="2" id="KW-0349">Heme</keyword>
<dbReference type="InterPro" id="IPR002401">
    <property type="entry name" value="Cyt_P450_E_grp-I"/>
</dbReference>
<keyword evidence="3" id="KW-0472">Membrane</keyword>
<dbReference type="Pfam" id="PF00067">
    <property type="entry name" value="p450"/>
    <property type="match status" value="1"/>
</dbReference>